<dbReference type="FunFam" id="3.40.50.150:FF:000247">
    <property type="entry name" value="tRNA (adenine(58)-N(1))-methyltransferase catalytic subunit TRM61"/>
    <property type="match status" value="1"/>
</dbReference>
<evidence type="ECO:0000256" key="6">
    <source>
        <dbReference type="ARBA" id="ARBA00022691"/>
    </source>
</evidence>
<keyword evidence="6" id="KW-0949">S-adenosyl-L-methionine</keyword>
<dbReference type="CDD" id="cd02440">
    <property type="entry name" value="AdoMet_MTases"/>
    <property type="match status" value="1"/>
</dbReference>
<keyword evidence="5 12" id="KW-0808">Transferase</keyword>
<name>A0A1Y1UG15_9TREE</name>
<dbReference type="PANTHER" id="PTHR12133">
    <property type="entry name" value="TRNA (ADENINE(58)-N(1))-METHYLTRANSFERASE"/>
    <property type="match status" value="1"/>
</dbReference>
<dbReference type="PROSITE" id="PS51620">
    <property type="entry name" value="SAM_TRM61"/>
    <property type="match status" value="1"/>
</dbReference>
<dbReference type="GO" id="GO:0005634">
    <property type="term" value="C:nucleus"/>
    <property type="evidence" value="ECO:0007669"/>
    <property type="project" value="UniProtKB-SubCell"/>
</dbReference>
<evidence type="ECO:0000313" key="12">
    <source>
        <dbReference type="EMBL" id="ORX36456.1"/>
    </source>
</evidence>
<proteinExistence type="predicted"/>
<sequence length="460" mass="50640">MIHSRVHIESGDLVIVYLSRDNLISVVVTPGQVLHNKYGRYLHDDMIGQKFGTRMTSPPPHSGYIHLLRPTAELWTLSLPHRTQILYAPDISYITMKLGVRPGARVIEAGTGSGSMTHALSRSVGSSGSCYSYEYHLQRYEKAKEEFISHHLDNVHLSHRNVCKDGFGDVEDVDAVFLDLPAPWDAIPHARKVLNPNTLAKICCFSPCLEQVLKTVFTLRSEGFEDIYTQEVLSRHHELPNGHPSSTASSSSVSASIERLRQHEKRKAERRRLQMKNAREKARQQMSAANWSQSSSPPAPHESSAEALGHTNALKRPPTGEDGEEEHEPENKRARMEEGPTTADDTKGHFHTKTWSEPDFASDALLSKPYHEMRGHTSYLTFASFHPAVIRRAREGVAGDAVGRGDDAQETGSGPAAAAAAVAGAGVEDEAEATEYGSDGFDEVMGTMTEDDLQALTGET</sequence>
<dbReference type="RefSeq" id="XP_021870557.1">
    <property type="nucleotide sequence ID" value="XM_022013804.1"/>
</dbReference>
<evidence type="ECO:0000256" key="2">
    <source>
        <dbReference type="ARBA" id="ARBA00012796"/>
    </source>
</evidence>
<dbReference type="InterPro" id="IPR049470">
    <property type="entry name" value="TRM61_C"/>
</dbReference>
<protein>
    <recommendedName>
        <fullName evidence="3">tRNA (adenine(58)-N(1))-methyltransferase catalytic subunit TRM61</fullName>
        <ecNumber evidence="2">2.1.1.220</ecNumber>
    </recommendedName>
    <alternativeName>
        <fullName evidence="9">tRNA(m1A58)-methyltransferase subunit TRM61</fullName>
    </alternativeName>
</protein>
<feature type="compositionally biased region" description="Low complexity" evidence="10">
    <location>
        <begin position="416"/>
        <end position="426"/>
    </location>
</feature>
<evidence type="ECO:0000259" key="11">
    <source>
        <dbReference type="Pfam" id="PF08704"/>
    </source>
</evidence>
<dbReference type="PANTHER" id="PTHR12133:SF2">
    <property type="entry name" value="TRNA (ADENINE(58)-N(1))-METHYLTRANSFERASE CATALYTIC SUBUNIT TRMT61A"/>
    <property type="match status" value="1"/>
</dbReference>
<keyword evidence="8" id="KW-0539">Nucleus</keyword>
<organism evidence="12 13">
    <name type="scientific">Kockovaella imperatae</name>
    <dbReference type="NCBI Taxonomy" id="4999"/>
    <lineage>
        <taxon>Eukaryota</taxon>
        <taxon>Fungi</taxon>
        <taxon>Dikarya</taxon>
        <taxon>Basidiomycota</taxon>
        <taxon>Agaricomycotina</taxon>
        <taxon>Tremellomycetes</taxon>
        <taxon>Tremellales</taxon>
        <taxon>Cuniculitremaceae</taxon>
        <taxon>Kockovaella</taxon>
    </lineage>
</organism>
<feature type="region of interest" description="Disordered" evidence="10">
    <location>
        <begin position="236"/>
        <end position="355"/>
    </location>
</feature>
<dbReference type="AlphaFoldDB" id="A0A1Y1UG15"/>
<evidence type="ECO:0000256" key="5">
    <source>
        <dbReference type="ARBA" id="ARBA00022679"/>
    </source>
</evidence>
<evidence type="ECO:0000256" key="9">
    <source>
        <dbReference type="ARBA" id="ARBA00033309"/>
    </source>
</evidence>
<evidence type="ECO:0000256" key="3">
    <source>
        <dbReference type="ARBA" id="ARBA00015963"/>
    </source>
</evidence>
<keyword evidence="13" id="KW-1185">Reference proteome</keyword>
<keyword evidence="7" id="KW-0819">tRNA processing</keyword>
<feature type="region of interest" description="Disordered" evidence="10">
    <location>
        <begin position="400"/>
        <end position="460"/>
    </location>
</feature>
<dbReference type="SUPFAM" id="SSF53335">
    <property type="entry name" value="S-adenosyl-L-methionine-dependent methyltransferases"/>
    <property type="match status" value="1"/>
</dbReference>
<dbReference type="GO" id="GO:0031515">
    <property type="term" value="C:tRNA (m1A) methyltransferase complex"/>
    <property type="evidence" value="ECO:0007669"/>
    <property type="project" value="InterPro"/>
</dbReference>
<dbReference type="Gene3D" id="3.40.50.150">
    <property type="entry name" value="Vaccinia Virus protein VP39"/>
    <property type="match status" value="1"/>
</dbReference>
<dbReference type="InParanoid" id="A0A1Y1UG15"/>
<evidence type="ECO:0000313" key="13">
    <source>
        <dbReference type="Proteomes" id="UP000193218"/>
    </source>
</evidence>
<feature type="compositionally biased region" description="Low complexity" evidence="10">
    <location>
        <begin position="245"/>
        <end position="256"/>
    </location>
</feature>
<feature type="domain" description="tRNA (adenine(58)-N(1))-methyltransferase catalytic subunit TRM61 C-terminal" evidence="11">
    <location>
        <begin position="63"/>
        <end position="313"/>
    </location>
</feature>
<dbReference type="Pfam" id="PF08704">
    <property type="entry name" value="GCD14"/>
    <property type="match status" value="1"/>
</dbReference>
<evidence type="ECO:0000256" key="8">
    <source>
        <dbReference type="ARBA" id="ARBA00023242"/>
    </source>
</evidence>
<evidence type="ECO:0000256" key="10">
    <source>
        <dbReference type="SAM" id="MobiDB-lite"/>
    </source>
</evidence>
<feature type="compositionally biased region" description="Basic and acidic residues" evidence="10">
    <location>
        <begin position="329"/>
        <end position="348"/>
    </location>
</feature>
<dbReference type="OrthoDB" id="1925287at2759"/>
<dbReference type="Proteomes" id="UP000193218">
    <property type="component" value="Unassembled WGS sequence"/>
</dbReference>
<reference evidence="12 13" key="1">
    <citation type="submission" date="2017-03" db="EMBL/GenBank/DDBJ databases">
        <title>Widespread Adenine N6-methylation of Active Genes in Fungi.</title>
        <authorList>
            <consortium name="DOE Joint Genome Institute"/>
            <person name="Mondo S.J."/>
            <person name="Dannebaum R.O."/>
            <person name="Kuo R.C."/>
            <person name="Louie K.B."/>
            <person name="Bewick A.J."/>
            <person name="Labutti K."/>
            <person name="Haridas S."/>
            <person name="Kuo A."/>
            <person name="Salamov A."/>
            <person name="Ahrendt S.R."/>
            <person name="Lau R."/>
            <person name="Bowen B.P."/>
            <person name="Lipzen A."/>
            <person name="Sullivan W."/>
            <person name="Andreopoulos W.B."/>
            <person name="Clum A."/>
            <person name="Lindquist E."/>
            <person name="Daum C."/>
            <person name="Northen T.R."/>
            <person name="Ramamoorthy G."/>
            <person name="Schmitz R.J."/>
            <person name="Gryganskyi A."/>
            <person name="Culley D."/>
            <person name="Magnuson J."/>
            <person name="James T.Y."/>
            <person name="O'Malley M.A."/>
            <person name="Stajich J.E."/>
            <person name="Spatafora J.W."/>
            <person name="Visel A."/>
            <person name="Grigoriev I.V."/>
        </authorList>
    </citation>
    <scope>NUCLEOTIDE SEQUENCE [LARGE SCALE GENOMIC DNA]</scope>
    <source>
        <strain evidence="12 13">NRRL Y-17943</strain>
    </source>
</reference>
<feature type="compositionally biased region" description="Low complexity" evidence="10">
    <location>
        <begin position="292"/>
        <end position="307"/>
    </location>
</feature>
<dbReference type="EC" id="2.1.1.220" evidence="2"/>
<dbReference type="GeneID" id="33555612"/>
<feature type="compositionally biased region" description="Basic residues" evidence="10">
    <location>
        <begin position="262"/>
        <end position="274"/>
    </location>
</feature>
<dbReference type="FunCoup" id="A0A1Y1UG15">
    <property type="interactions" value="226"/>
</dbReference>
<dbReference type="InterPro" id="IPR029063">
    <property type="entry name" value="SAM-dependent_MTases_sf"/>
</dbReference>
<accession>A0A1Y1UG15</accession>
<dbReference type="GO" id="GO:0030488">
    <property type="term" value="P:tRNA methylation"/>
    <property type="evidence" value="ECO:0007669"/>
    <property type="project" value="InterPro"/>
</dbReference>
<comment type="caution">
    <text evidence="12">The sequence shown here is derived from an EMBL/GenBank/DDBJ whole genome shotgun (WGS) entry which is preliminary data.</text>
</comment>
<dbReference type="STRING" id="4999.A0A1Y1UG15"/>
<gene>
    <name evidence="12" type="ORF">BD324DRAFT_591787</name>
</gene>
<dbReference type="EMBL" id="NBSH01000008">
    <property type="protein sequence ID" value="ORX36456.1"/>
    <property type="molecule type" value="Genomic_DNA"/>
</dbReference>
<evidence type="ECO:0000256" key="1">
    <source>
        <dbReference type="ARBA" id="ARBA00004123"/>
    </source>
</evidence>
<dbReference type="GO" id="GO:0160107">
    <property type="term" value="F:tRNA (adenine(58)-N1)-methyltransferase activity"/>
    <property type="evidence" value="ECO:0007669"/>
    <property type="project" value="UniProtKB-EC"/>
</dbReference>
<comment type="subcellular location">
    <subcellularLocation>
        <location evidence="1">Nucleus</location>
    </subcellularLocation>
</comment>
<evidence type="ECO:0000256" key="4">
    <source>
        <dbReference type="ARBA" id="ARBA00022603"/>
    </source>
</evidence>
<dbReference type="InterPro" id="IPR014816">
    <property type="entry name" value="tRNA_MeTrfase_Gcd14"/>
</dbReference>
<keyword evidence="4 12" id="KW-0489">Methyltransferase</keyword>
<dbReference type="Gene3D" id="3.10.330.20">
    <property type="match status" value="1"/>
</dbReference>
<evidence type="ECO:0000256" key="7">
    <source>
        <dbReference type="ARBA" id="ARBA00022694"/>
    </source>
</evidence>